<proteinExistence type="predicted"/>
<reference evidence="3" key="1">
    <citation type="journal article" date="2015" name="Genome Announc.">
        <title>Genome sequence of the AIDS-associated pathogen Penicillium marneffei (ATCC18224) and its near taxonomic relative Talaromyces stipitatus (ATCC10500).</title>
        <authorList>
            <person name="Nierman W.C."/>
            <person name="Fedorova-Abrams N.D."/>
            <person name="Andrianopoulos A."/>
        </authorList>
    </citation>
    <scope>NUCLEOTIDE SEQUENCE [LARGE SCALE GENOMIC DNA]</scope>
    <source>
        <strain evidence="3">ATCC 10500 / CBS 375.48 / QM 6759 / NRRL 1006</strain>
    </source>
</reference>
<dbReference type="InterPro" id="IPR036397">
    <property type="entry name" value="RNaseH_sf"/>
</dbReference>
<dbReference type="SUPFAM" id="SSF53098">
    <property type="entry name" value="Ribonuclease H-like"/>
    <property type="match status" value="1"/>
</dbReference>
<dbReference type="VEuPathDB" id="FungiDB:TSTA_108900"/>
<dbReference type="EMBL" id="EQ962661">
    <property type="protein sequence ID" value="EED11709.1"/>
    <property type="molecule type" value="Genomic_DNA"/>
</dbReference>
<dbReference type="OMA" id="YWQSAAP"/>
<dbReference type="STRING" id="441959.B8MUP1"/>
<keyword evidence="3" id="KW-1185">Reference proteome</keyword>
<dbReference type="HOGENOM" id="CLU_000680_26_0_1"/>
<sequence>MEKINPLLHPPWSTKEPREAALRRVGAPSGRIREEAADNFQILLQSIPNNDIIIYSDESKLENGQTGGGYVGFQAGSQFLLKAAMTHSTAQCSPNLWICLDNLEVAIQLLSLSIGSSQAVFESFNTLAATWPSRRRLLQIESGAVRIRWVPGHANIPGNEAADCAAKEGAGKTVPTSHPWSYTAFKRHTKSQAASRAQTYWQSAAPQAYQDLEITTFSRCPLELQLPRHILGRILAARTKHRDFADYHERFNHTDAHLTCRCGARKSPIHFIFCQIAKRKAPRFPGHPSEVIPFLLGTPKGATKLAKWLTETRFFEDICPRRPPLST</sequence>
<name>B8MUP1_TALSN</name>
<evidence type="ECO:0000313" key="2">
    <source>
        <dbReference type="EMBL" id="EED11709.1"/>
    </source>
</evidence>
<dbReference type="OrthoDB" id="5079558at2759"/>
<dbReference type="AlphaFoldDB" id="B8MUP1"/>
<dbReference type="GeneID" id="8103146"/>
<dbReference type="RefSeq" id="XP_002488465.1">
    <property type="nucleotide sequence ID" value="XM_002488420.1"/>
</dbReference>
<evidence type="ECO:0000313" key="3">
    <source>
        <dbReference type="Proteomes" id="UP000001745"/>
    </source>
</evidence>
<evidence type="ECO:0000256" key="1">
    <source>
        <dbReference type="SAM" id="MobiDB-lite"/>
    </source>
</evidence>
<accession>B8MUP1</accession>
<dbReference type="InParanoid" id="B8MUP1"/>
<organism evidence="2 3">
    <name type="scientific">Talaromyces stipitatus (strain ATCC 10500 / CBS 375.48 / QM 6759 / NRRL 1006)</name>
    <name type="common">Penicillium stipitatum</name>
    <dbReference type="NCBI Taxonomy" id="441959"/>
    <lineage>
        <taxon>Eukaryota</taxon>
        <taxon>Fungi</taxon>
        <taxon>Dikarya</taxon>
        <taxon>Ascomycota</taxon>
        <taxon>Pezizomycotina</taxon>
        <taxon>Eurotiomycetes</taxon>
        <taxon>Eurotiomycetidae</taxon>
        <taxon>Eurotiales</taxon>
        <taxon>Trichocomaceae</taxon>
        <taxon>Talaromyces</taxon>
        <taxon>Talaromyces sect. Talaromyces</taxon>
    </lineage>
</organism>
<protein>
    <submittedName>
        <fullName evidence="2">Uncharacterized protein</fullName>
    </submittedName>
</protein>
<dbReference type="CDD" id="cd09276">
    <property type="entry name" value="Rnase_HI_RT_non_LTR"/>
    <property type="match status" value="1"/>
</dbReference>
<dbReference type="Proteomes" id="UP000001745">
    <property type="component" value="Unassembled WGS sequence"/>
</dbReference>
<dbReference type="InterPro" id="IPR012337">
    <property type="entry name" value="RNaseH-like_sf"/>
</dbReference>
<feature type="region of interest" description="Disordered" evidence="1">
    <location>
        <begin position="1"/>
        <end position="20"/>
    </location>
</feature>
<gene>
    <name evidence="2" type="ORF">TSTA_108900</name>
</gene>
<dbReference type="GO" id="GO:0003676">
    <property type="term" value="F:nucleic acid binding"/>
    <property type="evidence" value="ECO:0007669"/>
    <property type="project" value="InterPro"/>
</dbReference>
<dbReference type="PhylomeDB" id="B8MUP1"/>
<dbReference type="Gene3D" id="3.30.420.10">
    <property type="entry name" value="Ribonuclease H-like superfamily/Ribonuclease H"/>
    <property type="match status" value="1"/>
</dbReference>